<dbReference type="SUPFAM" id="SSF90096">
    <property type="entry name" value="Subunits of heterodimeric actin filament capping protein Capz"/>
    <property type="match status" value="1"/>
</dbReference>
<proteinExistence type="inferred from homology"/>
<dbReference type="InterPro" id="IPR037282">
    <property type="entry name" value="CapZ_alpha/beta"/>
</dbReference>
<organism evidence="10 11">
    <name type="scientific">Rhodotorula diobovata</name>
    <dbReference type="NCBI Taxonomy" id="5288"/>
    <lineage>
        <taxon>Eukaryota</taxon>
        <taxon>Fungi</taxon>
        <taxon>Dikarya</taxon>
        <taxon>Basidiomycota</taxon>
        <taxon>Pucciniomycotina</taxon>
        <taxon>Microbotryomycetes</taxon>
        <taxon>Sporidiobolales</taxon>
        <taxon>Sporidiobolaceae</taxon>
        <taxon>Rhodotorula</taxon>
    </lineage>
</organism>
<dbReference type="STRING" id="5288.A0A5C5FK10"/>
<comment type="subunit">
    <text evidence="8">Heterodimer of an alpha and a beta subunit.</text>
</comment>
<dbReference type="GO" id="GO:0051015">
    <property type="term" value="F:actin filament binding"/>
    <property type="evidence" value="ECO:0007669"/>
    <property type="project" value="UniProtKB-ARBA"/>
</dbReference>
<comment type="subcellular location">
    <subcellularLocation>
        <location evidence="1 8">Cytoplasm</location>
        <location evidence="1 8">Cytoskeleton</location>
    </subcellularLocation>
</comment>
<dbReference type="InterPro" id="IPR042276">
    <property type="entry name" value="CapZ_alpha/beta_2"/>
</dbReference>
<dbReference type="GO" id="GO:0008290">
    <property type="term" value="C:F-actin capping protein complex"/>
    <property type="evidence" value="ECO:0007669"/>
    <property type="project" value="UniProtKB-UniRule"/>
</dbReference>
<name>A0A5C5FK10_9BASI</name>
<evidence type="ECO:0000313" key="10">
    <source>
        <dbReference type="EMBL" id="TNY17078.1"/>
    </source>
</evidence>
<dbReference type="FunFam" id="1.20.58.570:FF:000001">
    <property type="entry name" value="F-actin-capping protein subunit beta"/>
    <property type="match status" value="1"/>
</dbReference>
<evidence type="ECO:0000256" key="8">
    <source>
        <dbReference type="RuleBase" id="RU365078"/>
    </source>
</evidence>
<dbReference type="InterPro" id="IPR043175">
    <property type="entry name" value="CAPZB_N"/>
</dbReference>
<feature type="region of interest" description="Disordered" evidence="9">
    <location>
        <begin position="71"/>
        <end position="90"/>
    </location>
</feature>
<gene>
    <name evidence="10" type="ORF">DMC30DRAFT_432685</name>
</gene>
<dbReference type="PANTHER" id="PTHR10619:SF0">
    <property type="entry name" value="F-ACTIN-CAPPING PROTEIN SUBUNIT BETA ISOFORMS 1 AND 2"/>
    <property type="match status" value="1"/>
</dbReference>
<dbReference type="PRINTS" id="PR00192">
    <property type="entry name" value="FACTINCAPB"/>
</dbReference>
<sequence length="299" mass="32507">MSDEALTAALDLVRRLPPQAVDSHLDKLCDLHPDLADDLLSSVDQPLQLRHDPASSRDYLACDYNRDGDSYRSPWSDSYDPPLADGTHPSPPLRQLELALNDAFDVYRDLYYEGGVSSVYLWDTDEGFAGVALVKKTSDAGDSTSSWDSVHVFESSVGLPSSASSSASSRTSAHYKLTSTVMLYLRKPLLPESAKDAGGRSEEGEVKLGGSMTRQHELTAPLDPTSSATLAQSHVANIGRLVEDMESKMRNILGEVYFSKTSDVLGALRSQQGLDERSRHRALQGELVGLLKGRKPVAA</sequence>
<evidence type="ECO:0000313" key="11">
    <source>
        <dbReference type="Proteomes" id="UP000311382"/>
    </source>
</evidence>
<keyword evidence="5 8" id="KW-0963">Cytoplasm</keyword>
<evidence type="ECO:0000256" key="9">
    <source>
        <dbReference type="SAM" id="MobiDB-lite"/>
    </source>
</evidence>
<keyword evidence="11" id="KW-1185">Reference proteome</keyword>
<comment type="function">
    <text evidence="8">F-actin-capping proteins bind in a Ca(2+)-independent manner to the fast growing ends of actin filaments (barbed end) thereby blocking the exchange of subunits at these ends. Unlike other capping proteins (such as gelsolin and severin), these proteins do not sever actin filaments.</text>
</comment>
<dbReference type="InterPro" id="IPR019771">
    <property type="entry name" value="F-actin_capping_bsu_CS"/>
</dbReference>
<accession>A0A5C5FK10</accession>
<keyword evidence="4 8" id="KW-0117">Actin capping</keyword>
<evidence type="ECO:0000256" key="2">
    <source>
        <dbReference type="ARBA" id="ARBA00006039"/>
    </source>
</evidence>
<dbReference type="OrthoDB" id="9979678at2759"/>
<dbReference type="PROSITE" id="PS00231">
    <property type="entry name" value="F_ACTIN_CAPPING_BETA"/>
    <property type="match status" value="1"/>
</dbReference>
<protein>
    <recommendedName>
        <fullName evidence="3 8">F-actin-capping protein subunit beta</fullName>
    </recommendedName>
</protein>
<keyword evidence="6 8" id="KW-0009">Actin-binding</keyword>
<dbReference type="InterPro" id="IPR001698">
    <property type="entry name" value="CAPZB"/>
</dbReference>
<dbReference type="GO" id="GO:0000902">
    <property type="term" value="P:cell morphogenesis"/>
    <property type="evidence" value="ECO:0007669"/>
    <property type="project" value="TreeGrafter"/>
</dbReference>
<dbReference type="AlphaFoldDB" id="A0A5C5FK10"/>
<dbReference type="PANTHER" id="PTHR10619">
    <property type="entry name" value="F-ACTIN-CAPPING PROTEIN SUBUNIT BETA"/>
    <property type="match status" value="1"/>
</dbReference>
<evidence type="ECO:0000256" key="7">
    <source>
        <dbReference type="ARBA" id="ARBA00023212"/>
    </source>
</evidence>
<dbReference type="Gene3D" id="3.90.1150.210">
    <property type="entry name" value="F-actin capping protein, beta subunit"/>
    <property type="match status" value="1"/>
</dbReference>
<dbReference type="Proteomes" id="UP000311382">
    <property type="component" value="Unassembled WGS sequence"/>
</dbReference>
<evidence type="ECO:0000256" key="4">
    <source>
        <dbReference type="ARBA" id="ARBA00022467"/>
    </source>
</evidence>
<dbReference type="Gene3D" id="1.20.58.570">
    <property type="match status" value="1"/>
</dbReference>
<dbReference type="GO" id="GO:0051016">
    <property type="term" value="P:barbed-end actin filament capping"/>
    <property type="evidence" value="ECO:0007669"/>
    <property type="project" value="UniProtKB-UniRule"/>
</dbReference>
<dbReference type="Pfam" id="PF01115">
    <property type="entry name" value="F_actin_cap_B"/>
    <property type="match status" value="1"/>
</dbReference>
<reference evidence="10 11" key="1">
    <citation type="submission" date="2019-03" db="EMBL/GenBank/DDBJ databases">
        <title>Rhodosporidium diobovatum UCD-FST 08-225 genome sequencing, assembly, and annotation.</title>
        <authorList>
            <person name="Fakankun I.U."/>
            <person name="Fristensky B."/>
            <person name="Levin D.B."/>
        </authorList>
    </citation>
    <scope>NUCLEOTIDE SEQUENCE [LARGE SCALE GENOMIC DNA]</scope>
    <source>
        <strain evidence="10 11">UCD-FST 08-225</strain>
    </source>
</reference>
<comment type="similarity">
    <text evidence="2 8">Belongs to the F-actin-capping protein beta subunit family.</text>
</comment>
<dbReference type="GO" id="GO:0030036">
    <property type="term" value="P:actin cytoskeleton organization"/>
    <property type="evidence" value="ECO:0007669"/>
    <property type="project" value="InterPro"/>
</dbReference>
<evidence type="ECO:0000256" key="1">
    <source>
        <dbReference type="ARBA" id="ARBA00004245"/>
    </source>
</evidence>
<comment type="caution">
    <text evidence="10">The sequence shown here is derived from an EMBL/GenBank/DDBJ whole genome shotgun (WGS) entry which is preliminary data.</text>
</comment>
<dbReference type="GO" id="GO:0005737">
    <property type="term" value="C:cytoplasm"/>
    <property type="evidence" value="ECO:0007669"/>
    <property type="project" value="InterPro"/>
</dbReference>
<evidence type="ECO:0000256" key="3">
    <source>
        <dbReference type="ARBA" id="ARBA00021859"/>
    </source>
</evidence>
<evidence type="ECO:0000256" key="5">
    <source>
        <dbReference type="ARBA" id="ARBA00022490"/>
    </source>
</evidence>
<dbReference type="EMBL" id="SOZI01000253">
    <property type="protein sequence ID" value="TNY17078.1"/>
    <property type="molecule type" value="Genomic_DNA"/>
</dbReference>
<keyword evidence="7 8" id="KW-0206">Cytoskeleton</keyword>
<evidence type="ECO:0000256" key="6">
    <source>
        <dbReference type="ARBA" id="ARBA00023203"/>
    </source>
</evidence>